<protein>
    <submittedName>
        <fullName evidence="5">TRA-2B</fullName>
    </submittedName>
</protein>
<dbReference type="Pfam" id="PF00076">
    <property type="entry name" value="RRM_1"/>
    <property type="match status" value="1"/>
</dbReference>
<sequence>MSSRFYYENSMSRSPSEGRSYILKGGSSRENNGYRRSDRSRSRRRYRSRSRSHSQRRHRSRYSGSPVRNDRKHSHSRSPHSSRRRHVGSRDHPQQSRCLGVFGLSLITTKQQINDIFSKFGRIKQIQIIMDAKTGRSRGFCFVYFADADDAKVARENCSGMEIDGRRIRVDYSITERAHTPTPGKYMGVSTGRGREHNRSNRDDDYYYERESRSRYIERRSPSPYRRKRYRSRSRSYSPRIRRYR</sequence>
<keyword evidence="1 2" id="KW-0694">RNA-binding</keyword>
<accession>A0A5B8GQ98</accession>
<feature type="compositionally biased region" description="Basic and acidic residues" evidence="3">
    <location>
        <begin position="193"/>
        <end position="221"/>
    </location>
</feature>
<dbReference type="InterPro" id="IPR012677">
    <property type="entry name" value="Nucleotide-bd_a/b_plait_sf"/>
</dbReference>
<dbReference type="EMBL" id="MK286450">
    <property type="protein sequence ID" value="QDX01813.1"/>
    <property type="molecule type" value="mRNA"/>
</dbReference>
<feature type="region of interest" description="Disordered" evidence="3">
    <location>
        <begin position="1"/>
        <end position="94"/>
    </location>
</feature>
<dbReference type="PANTHER" id="PTHR48034">
    <property type="entry name" value="TRANSFORMER-2 SEX-DETERMINING PROTEIN-RELATED"/>
    <property type="match status" value="1"/>
</dbReference>
<organism evidence="5">
    <name type="scientific">Phlebotomus perniciosus</name>
    <name type="common">Phlebotomine sand fly</name>
    <dbReference type="NCBI Taxonomy" id="13204"/>
    <lineage>
        <taxon>Eukaryota</taxon>
        <taxon>Metazoa</taxon>
        <taxon>Ecdysozoa</taxon>
        <taxon>Arthropoda</taxon>
        <taxon>Hexapoda</taxon>
        <taxon>Insecta</taxon>
        <taxon>Pterygota</taxon>
        <taxon>Neoptera</taxon>
        <taxon>Endopterygota</taxon>
        <taxon>Diptera</taxon>
        <taxon>Nematocera</taxon>
        <taxon>Psychodoidea</taxon>
        <taxon>Psychodidae</taxon>
        <taxon>Phlebotomus</taxon>
        <taxon>Larroussius</taxon>
    </lineage>
</organism>
<evidence type="ECO:0000313" key="5">
    <source>
        <dbReference type="EMBL" id="QDX01813.1"/>
    </source>
</evidence>
<dbReference type="CDD" id="cd12363">
    <property type="entry name" value="RRM_TRA2"/>
    <property type="match status" value="1"/>
</dbReference>
<dbReference type="AlphaFoldDB" id="A0A5B8GQ98"/>
<dbReference type="OrthoDB" id="439808at2759"/>
<feature type="compositionally biased region" description="Polar residues" evidence="3">
    <location>
        <begin position="1"/>
        <end position="17"/>
    </location>
</feature>
<dbReference type="SUPFAM" id="SSF54928">
    <property type="entry name" value="RNA-binding domain, RBD"/>
    <property type="match status" value="1"/>
</dbReference>
<dbReference type="Gene3D" id="3.30.70.330">
    <property type="match status" value="1"/>
</dbReference>
<feature type="region of interest" description="Disordered" evidence="3">
    <location>
        <begin position="179"/>
        <end position="245"/>
    </location>
</feature>
<dbReference type="InterPro" id="IPR035979">
    <property type="entry name" value="RBD_domain_sf"/>
</dbReference>
<reference evidence="5" key="2">
    <citation type="journal article" date="2019" name="BMC Genomics">
        <title>Identification of sex determination genes and their evolution in Phlebotominae sand flies (Diptera, Nematocera).</title>
        <authorList>
            <person name="Petrella V."/>
            <person name="Aceto S."/>
            <person name="Colonna V."/>
            <person name="Saccone G."/>
            <person name="Sanges R."/>
            <person name="Polanska N."/>
            <person name="Volf P."/>
            <person name="Gradoni L."/>
            <person name="Bongiorno G."/>
            <person name="Salvemini M."/>
        </authorList>
    </citation>
    <scope>NUCLEOTIDE SEQUENCE</scope>
</reference>
<reference evidence="5" key="1">
    <citation type="submission" date="2018-12" db="EMBL/GenBank/DDBJ databases">
        <authorList>
            <person name="Valeria P."/>
            <person name="Serena A."/>
            <person name="Vincenza C."/>
            <person name="Giuseppe S."/>
            <person name="Remo S."/>
            <person name="Nikola P."/>
            <person name="Petr V."/>
            <person name="Luigi G."/>
            <person name="Gioia B."/>
            <person name="Marco S."/>
        </authorList>
    </citation>
    <scope>NUCLEOTIDE SEQUENCE</scope>
</reference>
<dbReference type="InterPro" id="IPR000504">
    <property type="entry name" value="RRM_dom"/>
</dbReference>
<evidence type="ECO:0000256" key="1">
    <source>
        <dbReference type="ARBA" id="ARBA00022884"/>
    </source>
</evidence>
<dbReference type="SMART" id="SM00360">
    <property type="entry name" value="RRM"/>
    <property type="match status" value="1"/>
</dbReference>
<evidence type="ECO:0000259" key="4">
    <source>
        <dbReference type="PROSITE" id="PS50102"/>
    </source>
</evidence>
<feature type="compositionally biased region" description="Basic residues" evidence="3">
    <location>
        <begin position="41"/>
        <end position="61"/>
    </location>
</feature>
<dbReference type="GO" id="GO:0003723">
    <property type="term" value="F:RNA binding"/>
    <property type="evidence" value="ECO:0007669"/>
    <property type="project" value="UniProtKB-UniRule"/>
</dbReference>
<dbReference type="InterPro" id="IPR050441">
    <property type="entry name" value="RBM"/>
</dbReference>
<feature type="compositionally biased region" description="Basic residues" evidence="3">
    <location>
        <begin position="225"/>
        <end position="245"/>
    </location>
</feature>
<name>A0A5B8GQ98_PHLPE</name>
<feature type="domain" description="RRM" evidence="4">
    <location>
        <begin position="97"/>
        <end position="175"/>
    </location>
</feature>
<evidence type="ECO:0000256" key="3">
    <source>
        <dbReference type="SAM" id="MobiDB-lite"/>
    </source>
</evidence>
<proteinExistence type="evidence at transcript level"/>
<evidence type="ECO:0000256" key="2">
    <source>
        <dbReference type="PROSITE-ProRule" id="PRU00176"/>
    </source>
</evidence>
<dbReference type="PROSITE" id="PS50102">
    <property type="entry name" value="RRM"/>
    <property type="match status" value="1"/>
</dbReference>
<feature type="compositionally biased region" description="Basic residues" evidence="3">
    <location>
        <begin position="70"/>
        <end position="87"/>
    </location>
</feature>